<evidence type="ECO:0000313" key="3">
    <source>
        <dbReference type="Proteomes" id="UP001189429"/>
    </source>
</evidence>
<proteinExistence type="predicted"/>
<evidence type="ECO:0000313" key="2">
    <source>
        <dbReference type="EMBL" id="CAK0819546.1"/>
    </source>
</evidence>
<gene>
    <name evidence="2" type="ORF">PCOR1329_LOCUS21511</name>
</gene>
<organism evidence="2 3">
    <name type="scientific">Prorocentrum cordatum</name>
    <dbReference type="NCBI Taxonomy" id="2364126"/>
    <lineage>
        <taxon>Eukaryota</taxon>
        <taxon>Sar</taxon>
        <taxon>Alveolata</taxon>
        <taxon>Dinophyceae</taxon>
        <taxon>Prorocentrales</taxon>
        <taxon>Prorocentraceae</taxon>
        <taxon>Prorocentrum</taxon>
    </lineage>
</organism>
<keyword evidence="3" id="KW-1185">Reference proteome</keyword>
<name>A0ABN9RRJ1_9DINO</name>
<accession>A0ABN9RRJ1</accession>
<dbReference type="EMBL" id="CAUYUJ010007093">
    <property type="protein sequence ID" value="CAK0819546.1"/>
    <property type="molecule type" value="Genomic_DNA"/>
</dbReference>
<dbReference type="Proteomes" id="UP001189429">
    <property type="component" value="Unassembled WGS sequence"/>
</dbReference>
<evidence type="ECO:0000256" key="1">
    <source>
        <dbReference type="SAM" id="MobiDB-lite"/>
    </source>
</evidence>
<feature type="region of interest" description="Disordered" evidence="1">
    <location>
        <begin position="76"/>
        <end position="113"/>
    </location>
</feature>
<protein>
    <submittedName>
        <fullName evidence="2">Uncharacterized protein</fullName>
    </submittedName>
</protein>
<reference evidence="2" key="1">
    <citation type="submission" date="2023-10" db="EMBL/GenBank/DDBJ databases">
        <authorList>
            <person name="Chen Y."/>
            <person name="Shah S."/>
            <person name="Dougan E. K."/>
            <person name="Thang M."/>
            <person name="Chan C."/>
        </authorList>
    </citation>
    <scope>NUCLEOTIDE SEQUENCE [LARGE SCALE GENOMIC DNA]</scope>
</reference>
<sequence length="113" mass="11547">MPTLPAGSALGRGANAEPLEVLRWQRLGPFERLPRRGGGRRAPRAPSGLLLQSFFAGAGCGPGEPSALARAVRRGRPCSAASEGPARPPVFRGAPRAAAPSGLHPRALGPPSS</sequence>
<comment type="caution">
    <text evidence="2">The sequence shown here is derived from an EMBL/GenBank/DDBJ whole genome shotgun (WGS) entry which is preliminary data.</text>
</comment>
<feature type="non-terminal residue" evidence="2">
    <location>
        <position position="113"/>
    </location>
</feature>